<accession>A0A383DB90</accession>
<dbReference type="AlphaFoldDB" id="A0A383DB90"/>
<feature type="non-terminal residue" evidence="1">
    <location>
        <position position="1"/>
    </location>
</feature>
<evidence type="ECO:0000313" key="1">
    <source>
        <dbReference type="EMBL" id="SVE41777.1"/>
    </source>
</evidence>
<proteinExistence type="predicted"/>
<organism evidence="1">
    <name type="scientific">marine metagenome</name>
    <dbReference type="NCBI Taxonomy" id="408172"/>
    <lineage>
        <taxon>unclassified sequences</taxon>
        <taxon>metagenomes</taxon>
        <taxon>ecological metagenomes</taxon>
    </lineage>
</organism>
<feature type="non-terminal residue" evidence="1">
    <location>
        <position position="150"/>
    </location>
</feature>
<protein>
    <submittedName>
        <fullName evidence="1">Uncharacterized protein</fullName>
    </submittedName>
</protein>
<dbReference type="EMBL" id="UINC01215874">
    <property type="protein sequence ID" value="SVE41777.1"/>
    <property type="molecule type" value="Genomic_DNA"/>
</dbReference>
<name>A0A383DB90_9ZZZZ</name>
<gene>
    <name evidence="1" type="ORF">METZ01_LOCUS494631</name>
</gene>
<sequence length="150" mass="16831">VDIALYGPYLFELAVGLRENPTNNVRLFLDESSLPRSVLTEPLLHDRSFAEIGRWITRKTILRPNSSELAKRFDDFDVALVTELGPIIASRSTTKFVFIPTGWDLTCAPFPVRSRSTRQRGLGDVSSALIAERQRKGILAAIDIWTSVPF</sequence>
<reference evidence="1" key="1">
    <citation type="submission" date="2018-05" db="EMBL/GenBank/DDBJ databases">
        <authorList>
            <person name="Lanie J.A."/>
            <person name="Ng W.-L."/>
            <person name="Kazmierczak K.M."/>
            <person name="Andrzejewski T.M."/>
            <person name="Davidsen T.M."/>
            <person name="Wayne K.J."/>
            <person name="Tettelin H."/>
            <person name="Glass J.I."/>
            <person name="Rusch D."/>
            <person name="Podicherti R."/>
            <person name="Tsui H.-C.T."/>
            <person name="Winkler M.E."/>
        </authorList>
    </citation>
    <scope>NUCLEOTIDE SEQUENCE</scope>
</reference>